<dbReference type="Pfam" id="PF13602">
    <property type="entry name" value="ADH_zinc_N_2"/>
    <property type="match status" value="1"/>
</dbReference>
<name>E9GB75_DAPPU</name>
<evidence type="ECO:0000313" key="4">
    <source>
        <dbReference type="EMBL" id="EFX83412.1"/>
    </source>
</evidence>
<evidence type="ECO:0000256" key="2">
    <source>
        <dbReference type="SAM" id="MobiDB-lite"/>
    </source>
</evidence>
<dbReference type="eggNOG" id="KOG1198">
    <property type="taxonomic scope" value="Eukaryota"/>
</dbReference>
<dbReference type="InParanoid" id="E9GB75"/>
<dbReference type="InterPro" id="IPR036291">
    <property type="entry name" value="NAD(P)-bd_dom_sf"/>
</dbReference>
<dbReference type="EMBL" id="GL732537">
    <property type="protein sequence ID" value="EFX83412.1"/>
    <property type="molecule type" value="Genomic_DNA"/>
</dbReference>
<dbReference type="SUPFAM" id="SSF51735">
    <property type="entry name" value="NAD(P)-binding Rossmann-fold domains"/>
    <property type="match status" value="1"/>
</dbReference>
<accession>E9GB75</accession>
<reference evidence="4 5" key="1">
    <citation type="journal article" date="2011" name="Science">
        <title>The ecoresponsive genome of Daphnia pulex.</title>
        <authorList>
            <person name="Colbourne J.K."/>
            <person name="Pfrender M.E."/>
            <person name="Gilbert D."/>
            <person name="Thomas W.K."/>
            <person name="Tucker A."/>
            <person name="Oakley T.H."/>
            <person name="Tokishita S."/>
            <person name="Aerts A."/>
            <person name="Arnold G.J."/>
            <person name="Basu M.K."/>
            <person name="Bauer D.J."/>
            <person name="Caceres C.E."/>
            <person name="Carmel L."/>
            <person name="Casola C."/>
            <person name="Choi J.H."/>
            <person name="Detter J.C."/>
            <person name="Dong Q."/>
            <person name="Dusheyko S."/>
            <person name="Eads B.D."/>
            <person name="Frohlich T."/>
            <person name="Geiler-Samerotte K.A."/>
            <person name="Gerlach D."/>
            <person name="Hatcher P."/>
            <person name="Jogdeo S."/>
            <person name="Krijgsveld J."/>
            <person name="Kriventseva E.V."/>
            <person name="Kultz D."/>
            <person name="Laforsch C."/>
            <person name="Lindquist E."/>
            <person name="Lopez J."/>
            <person name="Manak J.R."/>
            <person name="Muller J."/>
            <person name="Pangilinan J."/>
            <person name="Patwardhan R.P."/>
            <person name="Pitluck S."/>
            <person name="Pritham E.J."/>
            <person name="Rechtsteiner A."/>
            <person name="Rho M."/>
            <person name="Rogozin I.B."/>
            <person name="Sakarya O."/>
            <person name="Salamov A."/>
            <person name="Schaack S."/>
            <person name="Shapiro H."/>
            <person name="Shiga Y."/>
            <person name="Skalitzky C."/>
            <person name="Smith Z."/>
            <person name="Souvorov A."/>
            <person name="Sung W."/>
            <person name="Tang Z."/>
            <person name="Tsuchiya D."/>
            <person name="Tu H."/>
            <person name="Vos H."/>
            <person name="Wang M."/>
            <person name="Wolf Y.I."/>
            <person name="Yamagata H."/>
            <person name="Yamada T."/>
            <person name="Ye Y."/>
            <person name="Shaw J.R."/>
            <person name="Andrews J."/>
            <person name="Crease T.J."/>
            <person name="Tang H."/>
            <person name="Lucas S.M."/>
            <person name="Robertson H.M."/>
            <person name="Bork P."/>
            <person name="Koonin E.V."/>
            <person name="Zdobnov E.M."/>
            <person name="Grigoriev I.V."/>
            <person name="Lynch M."/>
            <person name="Boore J.L."/>
        </authorList>
    </citation>
    <scope>NUCLEOTIDE SEQUENCE [LARGE SCALE GENOMIC DNA]</scope>
</reference>
<dbReference type="InterPro" id="IPR013154">
    <property type="entry name" value="ADH-like_N"/>
</dbReference>
<dbReference type="InterPro" id="IPR020843">
    <property type="entry name" value="ER"/>
</dbReference>
<dbReference type="PANTHER" id="PTHR44054:SF2">
    <property type="entry name" value="SYNAPTIC VESICLE MEMBRANE PROTEIN VAT-1 HOMOLOG-LIKE"/>
    <property type="match status" value="1"/>
</dbReference>
<evidence type="ECO:0000313" key="5">
    <source>
        <dbReference type="Proteomes" id="UP000000305"/>
    </source>
</evidence>
<dbReference type="Gene3D" id="3.40.50.720">
    <property type="entry name" value="NAD(P)-binding Rossmann-like Domain"/>
    <property type="match status" value="1"/>
</dbReference>
<dbReference type="OMA" id="CDNDRIT"/>
<dbReference type="PhylomeDB" id="E9GB75"/>
<sequence>MLCEEQHETPSNLYSSRDVLAVNEKSGENPLPTCMEDTAAEGRQEEGSFCQSEEIQKEIKELRRRDEEECRLKQQNVRSRIDQHLIQNGGDLSLLLSQHTVPNEVKCVQLTRFGQTKNIQSDKVPLPLPMKGDVLIRSHSCGVNFHDTMTRNGILDNWVRSAKPPFIMGSEVAGEIVGLGKNVTDLKLGDRVIALPERKAWSEYVVCREEYCFKIPDQMSYHEAVALTVDGIVSHSLLFQMGNLSSGKAVLLHSTPGGLGTLVTQMARTVPNTRIFKITAERMNGKHVESSDHAVHYIERDTDYVSEIRNSYPHGVDLVLDGLHESNFHRDFNLLSPMGKYVLFGNRTTNGGLFDTAKSWLGQEKVSPLKLYEENKSICGFNLRNLLYFQKDRRYIRETFDKVCQMWQDGEIQAVFDCILQFDDFNEALQHVQDHGQVGKVILDPRISKEDSLNEHDPENMTLPTSKKEEENLERKISPDLHEGNEHKHVHGFLGKLREVFSPNV</sequence>
<feature type="domain" description="Enoyl reductase (ER)" evidence="3">
    <location>
        <begin position="114"/>
        <end position="443"/>
    </location>
</feature>
<feature type="region of interest" description="Disordered" evidence="2">
    <location>
        <begin position="449"/>
        <end position="471"/>
    </location>
</feature>
<dbReference type="SMART" id="SM00829">
    <property type="entry name" value="PKS_ER"/>
    <property type="match status" value="1"/>
</dbReference>
<dbReference type="GO" id="GO:0016491">
    <property type="term" value="F:oxidoreductase activity"/>
    <property type="evidence" value="ECO:0007669"/>
    <property type="project" value="UniProtKB-KW"/>
</dbReference>
<gene>
    <name evidence="4" type="ORF">DAPPUDRAFT_315903</name>
</gene>
<dbReference type="HOGENOM" id="CLU_026673_3_1_1"/>
<keyword evidence="1" id="KW-0560">Oxidoreductase</keyword>
<dbReference type="Proteomes" id="UP000000305">
    <property type="component" value="Unassembled WGS sequence"/>
</dbReference>
<dbReference type="Gene3D" id="3.90.180.10">
    <property type="entry name" value="Medium-chain alcohol dehydrogenases, catalytic domain"/>
    <property type="match status" value="1"/>
</dbReference>
<evidence type="ECO:0000256" key="1">
    <source>
        <dbReference type="ARBA" id="ARBA00023002"/>
    </source>
</evidence>
<dbReference type="KEGG" id="dpx:DAPPUDRAFT_315903"/>
<dbReference type="SUPFAM" id="SSF50129">
    <property type="entry name" value="GroES-like"/>
    <property type="match status" value="1"/>
</dbReference>
<dbReference type="InterPro" id="IPR052100">
    <property type="entry name" value="SV-ATPase_mito-regulator"/>
</dbReference>
<proteinExistence type="predicted"/>
<dbReference type="InterPro" id="IPR011032">
    <property type="entry name" value="GroES-like_sf"/>
</dbReference>
<dbReference type="AlphaFoldDB" id="E9GB75"/>
<organism evidence="4 5">
    <name type="scientific">Daphnia pulex</name>
    <name type="common">Water flea</name>
    <dbReference type="NCBI Taxonomy" id="6669"/>
    <lineage>
        <taxon>Eukaryota</taxon>
        <taxon>Metazoa</taxon>
        <taxon>Ecdysozoa</taxon>
        <taxon>Arthropoda</taxon>
        <taxon>Crustacea</taxon>
        <taxon>Branchiopoda</taxon>
        <taxon>Diplostraca</taxon>
        <taxon>Cladocera</taxon>
        <taxon>Anomopoda</taxon>
        <taxon>Daphniidae</taxon>
        <taxon>Daphnia</taxon>
    </lineage>
</organism>
<protein>
    <recommendedName>
        <fullName evidence="3">Enoyl reductase (ER) domain-containing protein</fullName>
    </recommendedName>
</protein>
<dbReference type="OrthoDB" id="203908at2759"/>
<evidence type="ECO:0000259" key="3">
    <source>
        <dbReference type="SMART" id="SM00829"/>
    </source>
</evidence>
<dbReference type="PANTHER" id="PTHR44054">
    <property type="entry name" value="SYNAPTIC VESICLE MEMBRANE PROTEIN VAT-1 HOMOLOG-LIKE"/>
    <property type="match status" value="1"/>
</dbReference>
<keyword evidence="5" id="KW-1185">Reference proteome</keyword>
<feature type="compositionally biased region" description="Basic and acidic residues" evidence="2">
    <location>
        <begin position="449"/>
        <end position="459"/>
    </location>
</feature>
<dbReference type="STRING" id="6669.E9GB75"/>
<dbReference type="Pfam" id="PF08240">
    <property type="entry name" value="ADH_N"/>
    <property type="match status" value="1"/>
</dbReference>